<dbReference type="InterPro" id="IPR039279">
    <property type="entry name" value="QRT3-like"/>
</dbReference>
<dbReference type="PANTHER" id="PTHR33928:SF2">
    <property type="entry name" value="PECTATE LYASE SUPERFAMILY PROTEIN DOMAIN-CONTAINING PROTEIN-RELATED"/>
    <property type="match status" value="1"/>
</dbReference>
<dbReference type="KEGG" id="mbrn:26247582"/>
<reference evidence="2 3" key="1">
    <citation type="submission" date="2020-07" db="EMBL/GenBank/DDBJ databases">
        <title>Telomere length de novo assembly of all 7 chromosomes of the fungus, Metarhizium brunneum, using a novel assembly pipeline.</title>
        <authorList>
            <person name="Saud z."/>
            <person name="Kortsinoglou A."/>
            <person name="Kouvelis V.N."/>
            <person name="Butt T.M."/>
        </authorList>
    </citation>
    <scope>NUCLEOTIDE SEQUENCE [LARGE SCALE GENOMIC DNA]</scope>
    <source>
        <strain evidence="2 3">4556</strain>
    </source>
</reference>
<feature type="domain" description="Rhamnogalacturonase A/B/Epimerase-like pectate lyase" evidence="1">
    <location>
        <begin position="192"/>
        <end position="249"/>
    </location>
</feature>
<proteinExistence type="predicted"/>
<dbReference type="PANTHER" id="PTHR33928">
    <property type="entry name" value="POLYGALACTURONASE QRT3"/>
    <property type="match status" value="1"/>
</dbReference>
<sequence>MNSFLFLLKGAFDGGNQQYTVRHFETHGQTDSCSALIWDWGWTWYGLYLDSASNGFSLLNYEADGAARTPTGSVYVMDSLFLNIKTGIKTNALKKDIKESTIIQLDNVRTSYVDTRISAIDGSAVELPPGDDIGHVVVGNVKIGGQAFGQYSVDVDAPSERLLNQFTQMYSRKPYYIRQRPQYEAFTLDDIMNVKDHGVKGDGVGDDTAAINSVMRMASTSKLIYFPAGSYIVTGTIHVPSHALITGEVWSQIVASGPFFQDMKNPKPMVKVGNDGDQGTVEISDMLFTSTGSLPCLVLME</sequence>
<dbReference type="OrthoDB" id="4860575at2759"/>
<dbReference type="InterPro" id="IPR011050">
    <property type="entry name" value="Pectin_lyase_fold/virulence"/>
</dbReference>
<dbReference type="GeneID" id="26247582"/>
<dbReference type="RefSeq" id="XP_014539585.2">
    <property type="nucleotide sequence ID" value="XM_014684099.2"/>
</dbReference>
<dbReference type="AlphaFoldDB" id="A0A7D5V790"/>
<accession>A0A7D5V790</accession>
<dbReference type="InterPro" id="IPR024535">
    <property type="entry name" value="RHGA/B-epi-like_pectate_lyase"/>
</dbReference>
<name>A0A7D5V790_9HYPO</name>
<dbReference type="GO" id="GO:0004650">
    <property type="term" value="F:polygalacturonase activity"/>
    <property type="evidence" value="ECO:0007669"/>
    <property type="project" value="InterPro"/>
</dbReference>
<dbReference type="SUPFAM" id="SSF51126">
    <property type="entry name" value="Pectin lyase-like"/>
    <property type="match status" value="1"/>
</dbReference>
<keyword evidence="3" id="KW-1185">Reference proteome</keyword>
<evidence type="ECO:0000313" key="3">
    <source>
        <dbReference type="Proteomes" id="UP000510686"/>
    </source>
</evidence>
<evidence type="ECO:0000259" key="1">
    <source>
        <dbReference type="Pfam" id="PF12708"/>
    </source>
</evidence>
<dbReference type="EMBL" id="CP058938">
    <property type="protein sequence ID" value="QLI74652.1"/>
    <property type="molecule type" value="Genomic_DNA"/>
</dbReference>
<dbReference type="Pfam" id="PF12708">
    <property type="entry name" value="Pect-lyase_RHGA_epim"/>
    <property type="match status" value="1"/>
</dbReference>
<protein>
    <recommendedName>
        <fullName evidence="1">Rhamnogalacturonase A/B/Epimerase-like pectate lyase domain-containing protein</fullName>
    </recommendedName>
</protein>
<gene>
    <name evidence="2" type="ORF">G6M90_00g105940</name>
</gene>
<dbReference type="Proteomes" id="UP000510686">
    <property type="component" value="Chromosome 7"/>
</dbReference>
<organism evidence="2 3">
    <name type="scientific">Metarhizium brunneum</name>
    <dbReference type="NCBI Taxonomy" id="500148"/>
    <lineage>
        <taxon>Eukaryota</taxon>
        <taxon>Fungi</taxon>
        <taxon>Dikarya</taxon>
        <taxon>Ascomycota</taxon>
        <taxon>Pezizomycotina</taxon>
        <taxon>Sordariomycetes</taxon>
        <taxon>Hypocreomycetidae</taxon>
        <taxon>Hypocreales</taxon>
        <taxon>Clavicipitaceae</taxon>
        <taxon>Metarhizium</taxon>
    </lineage>
</organism>
<dbReference type="Gene3D" id="2.160.20.10">
    <property type="entry name" value="Single-stranded right-handed beta-helix, Pectin lyase-like"/>
    <property type="match status" value="2"/>
</dbReference>
<evidence type="ECO:0000313" key="2">
    <source>
        <dbReference type="EMBL" id="QLI74652.1"/>
    </source>
</evidence>
<dbReference type="InterPro" id="IPR012334">
    <property type="entry name" value="Pectin_lyas_fold"/>
</dbReference>